<evidence type="ECO:0000313" key="1">
    <source>
        <dbReference type="EMBL" id="KGF44252.1"/>
    </source>
</evidence>
<reference evidence="1 2" key="1">
    <citation type="submission" date="2014-07" db="EMBL/GenBank/DDBJ databases">
        <authorList>
            <person name="McCorrison J."/>
            <person name="Sanka R."/>
            <person name="Torralba M."/>
            <person name="Gillis M."/>
            <person name="Haft D.H."/>
            <person name="Methe B."/>
            <person name="Sutton G."/>
            <person name="Nelson K.E."/>
        </authorList>
    </citation>
    <scope>NUCLEOTIDE SEQUENCE [LARGE SCALE GENOMIC DNA]</scope>
    <source>
        <strain evidence="1 2">DNF00320</strain>
    </source>
</reference>
<comment type="caution">
    <text evidence="1">The sequence shown here is derived from an EMBL/GenBank/DDBJ whole genome shotgun (WGS) entry which is preliminary data.</text>
</comment>
<accession>A0A096BNK7</accession>
<dbReference type="EMBL" id="JRNQ01000045">
    <property type="protein sequence ID" value="KGF44252.1"/>
    <property type="molecule type" value="Genomic_DNA"/>
</dbReference>
<dbReference type="Proteomes" id="UP000029525">
    <property type="component" value="Unassembled WGS sequence"/>
</dbReference>
<organism evidence="1 2">
    <name type="scientific">Prevotella bivia DNF00320</name>
    <dbReference type="NCBI Taxonomy" id="1401068"/>
    <lineage>
        <taxon>Bacteria</taxon>
        <taxon>Pseudomonadati</taxon>
        <taxon>Bacteroidota</taxon>
        <taxon>Bacteroidia</taxon>
        <taxon>Bacteroidales</taxon>
        <taxon>Prevotellaceae</taxon>
        <taxon>Prevotella</taxon>
    </lineage>
</organism>
<proteinExistence type="predicted"/>
<protein>
    <submittedName>
        <fullName evidence="1">Uncharacterized protein</fullName>
    </submittedName>
</protein>
<sequence length="110" mass="12864">MKVKVEKVIHPSVWISGIGIGELRVANIPLKRAHSVRNLVSRFNRFCGEDRGRFLHVSYNSVAHRMAIFAISTEQRNLERDILADEHEWKEKLPKGFFSDEPWEEGKEYE</sequence>
<evidence type="ECO:0000313" key="2">
    <source>
        <dbReference type="Proteomes" id="UP000029525"/>
    </source>
</evidence>
<dbReference type="RefSeq" id="WP_036867461.1">
    <property type="nucleotide sequence ID" value="NZ_JRNQ01000045.1"/>
</dbReference>
<name>A0A096BNK7_9BACT</name>
<gene>
    <name evidence="1" type="ORF">HMPREF0647_07490</name>
</gene>
<dbReference type="AlphaFoldDB" id="A0A096BNK7"/>
<dbReference type="OrthoDB" id="1076817at2"/>